<protein>
    <submittedName>
        <fullName evidence="2">ABC-type amino acid transport substrate-binding protein</fullName>
    </submittedName>
</protein>
<dbReference type="Pfam" id="PF00497">
    <property type="entry name" value="SBP_bac_3"/>
    <property type="match status" value="1"/>
</dbReference>
<dbReference type="EMBL" id="FWZT01000003">
    <property type="protein sequence ID" value="SMF00085.1"/>
    <property type="molecule type" value="Genomic_DNA"/>
</dbReference>
<dbReference type="AlphaFoldDB" id="A0A1Y6BE59"/>
<dbReference type="Gene3D" id="3.40.190.10">
    <property type="entry name" value="Periplasmic binding protein-like II"/>
    <property type="match status" value="2"/>
</dbReference>
<name>A0A1Y6BE59_9BACT</name>
<evidence type="ECO:0000313" key="3">
    <source>
        <dbReference type="Proteomes" id="UP000192907"/>
    </source>
</evidence>
<proteinExistence type="predicted"/>
<sequence>MYILSLLLVISIHSPIALANINLTMGIVHYPPRSDQGPPPHGFTIDLVNEIFKQSKFSPKYTVVNWARSQVSVANGSIDLALYMKGVSASKISDQLDIGKPIFRSRLCVFYNKSKFPENITFNRMSDFSGKYMGNLNGSGLEAFFKNNGLKVVNTSTLSSLFKMLSLGRLDLANADDVSGIHAIFSLGNDASTRIGMLDKPISVTDIFLAIGKHRADHQIIRKQIEQGMAKILKNGAYKRLLDRLYMGLKYDESIIPYDSYQIEK</sequence>
<evidence type="ECO:0000259" key="1">
    <source>
        <dbReference type="Pfam" id="PF00497"/>
    </source>
</evidence>
<gene>
    <name evidence="2" type="ORF">SAMN06296036_10370</name>
</gene>
<dbReference type="OrthoDB" id="5562041at2"/>
<feature type="domain" description="Solute-binding protein family 3/N-terminal" evidence="1">
    <location>
        <begin position="30"/>
        <end position="244"/>
    </location>
</feature>
<reference evidence="3" key="1">
    <citation type="submission" date="2017-04" db="EMBL/GenBank/DDBJ databases">
        <authorList>
            <person name="Varghese N."/>
            <person name="Submissions S."/>
        </authorList>
    </citation>
    <scope>NUCLEOTIDE SEQUENCE [LARGE SCALE GENOMIC DNA]</scope>
    <source>
        <strain evidence="3">RKEM611</strain>
    </source>
</reference>
<dbReference type="STRING" id="1513793.SAMN06296036_10370"/>
<dbReference type="SUPFAM" id="SSF53850">
    <property type="entry name" value="Periplasmic binding protein-like II"/>
    <property type="match status" value="1"/>
</dbReference>
<evidence type="ECO:0000313" key="2">
    <source>
        <dbReference type="EMBL" id="SMF00085.1"/>
    </source>
</evidence>
<dbReference type="InterPro" id="IPR001638">
    <property type="entry name" value="Solute-binding_3/MltF_N"/>
</dbReference>
<organism evidence="2 3">
    <name type="scientific">Pseudobacteriovorax antillogorgiicola</name>
    <dbReference type="NCBI Taxonomy" id="1513793"/>
    <lineage>
        <taxon>Bacteria</taxon>
        <taxon>Pseudomonadati</taxon>
        <taxon>Bdellovibrionota</taxon>
        <taxon>Oligoflexia</taxon>
        <taxon>Oligoflexales</taxon>
        <taxon>Pseudobacteriovoracaceae</taxon>
        <taxon>Pseudobacteriovorax</taxon>
    </lineage>
</organism>
<accession>A0A1Y6BE59</accession>
<keyword evidence="3" id="KW-1185">Reference proteome</keyword>
<dbReference type="Proteomes" id="UP000192907">
    <property type="component" value="Unassembled WGS sequence"/>
</dbReference>